<dbReference type="GO" id="GO:0000976">
    <property type="term" value="F:transcription cis-regulatory region binding"/>
    <property type="evidence" value="ECO:0007669"/>
    <property type="project" value="TreeGrafter"/>
</dbReference>
<feature type="domain" description="HTH lysR-type" evidence="5">
    <location>
        <begin position="2"/>
        <end position="59"/>
    </location>
</feature>
<accession>A0A0G9FAT1</accession>
<evidence type="ECO:0000256" key="2">
    <source>
        <dbReference type="ARBA" id="ARBA00023015"/>
    </source>
</evidence>
<dbReference type="InterPro" id="IPR000847">
    <property type="entry name" value="LysR_HTH_N"/>
</dbReference>
<dbReference type="InterPro" id="IPR036388">
    <property type="entry name" value="WH-like_DNA-bd_sf"/>
</dbReference>
<keyword evidence="2" id="KW-0805">Transcription regulation</keyword>
<dbReference type="Proteomes" id="UP000076989">
    <property type="component" value="Unassembled WGS sequence"/>
</dbReference>
<name>A0A0G9FAT1_LACPN</name>
<keyword evidence="3" id="KW-0238">DNA-binding</keyword>
<sequence length="296" mass="33536">MIESYLLEELSVFAQTGTLTKTATQLNVTQPSVTRGMQKLEDEFGVQLFERQANHIQLTPTGVLAAEEATKLLKLNTAMITKVQNYDQGQHLTAIAATVPGPLILLGELQPTLSRHIQIDTNAISNQQITDALNNNQYTVIFSDQEIFTDEIESQYIGEERLQVNLDQFTYLANQPTVTFEELQGMSFIVMRAIGPWSAIIQDNIPEAKFMYQDDRDAFAEITKYSRFPFFTTNLSQSDPFFNEQVKNDKDRVTVPISDDSAKMVVYANYLIAQKKHLAPMLSEIQQQWPKALQSK</sequence>
<gene>
    <name evidence="7" type="ORF">LPJSA22_02613</name>
    <name evidence="6" type="ORF">Nizo2260_2018</name>
</gene>
<dbReference type="PROSITE" id="PS50931">
    <property type="entry name" value="HTH_LYSR"/>
    <property type="match status" value="1"/>
</dbReference>
<dbReference type="AlphaFoldDB" id="A0A0G9FAT1"/>
<dbReference type="RefSeq" id="WP_003642156.1">
    <property type="nucleotide sequence ID" value="NZ_AP018405.1"/>
</dbReference>
<evidence type="ECO:0000313" key="7">
    <source>
        <dbReference type="EMBL" id="ODO62595.1"/>
    </source>
</evidence>
<comment type="similarity">
    <text evidence="1">Belongs to the LysR transcriptional regulatory family.</text>
</comment>
<evidence type="ECO:0000256" key="4">
    <source>
        <dbReference type="ARBA" id="ARBA00023163"/>
    </source>
</evidence>
<dbReference type="PRINTS" id="PR00039">
    <property type="entry name" value="HTHLYSR"/>
</dbReference>
<reference evidence="7 9" key="2">
    <citation type="submission" date="2016-08" db="EMBL/GenBank/DDBJ databases">
        <title>Genome sequencing of Lactobacillus plantarum JSA22, isolated from fermented soybean paste.</title>
        <authorList>
            <person name="Choi H.S."/>
        </authorList>
    </citation>
    <scope>NUCLEOTIDE SEQUENCE [LARGE SCALE GENOMIC DNA]</scope>
    <source>
        <strain evidence="7 9">JSA22</strain>
    </source>
</reference>
<reference evidence="6 8" key="1">
    <citation type="submission" date="2016-03" db="EMBL/GenBank/DDBJ databases">
        <title>Comparative genomics of 54 Lactobacillus plantarum strains reveals genomic uncoupling from niche constraints.</title>
        <authorList>
            <person name="Martino M.E."/>
        </authorList>
    </citation>
    <scope>NUCLEOTIDE SEQUENCE [LARGE SCALE GENOMIC DNA]</scope>
    <source>
        <strain evidence="6 8">Nizo2260</strain>
    </source>
</reference>
<dbReference type="PANTHER" id="PTHR30126">
    <property type="entry name" value="HTH-TYPE TRANSCRIPTIONAL REGULATOR"/>
    <property type="match status" value="1"/>
</dbReference>
<dbReference type="Gene3D" id="1.10.10.10">
    <property type="entry name" value="Winged helix-like DNA-binding domain superfamily/Winged helix DNA-binding domain"/>
    <property type="match status" value="1"/>
</dbReference>
<dbReference type="PANTHER" id="PTHR30126:SF40">
    <property type="entry name" value="HTH-TYPE TRANSCRIPTIONAL REGULATOR GLTR"/>
    <property type="match status" value="1"/>
</dbReference>
<keyword evidence="4" id="KW-0804">Transcription</keyword>
<dbReference type="GO" id="GO:0003700">
    <property type="term" value="F:DNA-binding transcription factor activity"/>
    <property type="evidence" value="ECO:0007669"/>
    <property type="project" value="InterPro"/>
</dbReference>
<dbReference type="EMBL" id="MCOL01000001">
    <property type="protein sequence ID" value="ODO62595.1"/>
    <property type="molecule type" value="Genomic_DNA"/>
</dbReference>
<evidence type="ECO:0000313" key="9">
    <source>
        <dbReference type="Proteomes" id="UP000094892"/>
    </source>
</evidence>
<protein>
    <submittedName>
        <fullName evidence="6">Chromosome initiation inhibitor</fullName>
    </submittedName>
    <submittedName>
        <fullName evidence="7">Putative HTH-type transcriptional regulator YbhD</fullName>
    </submittedName>
</protein>
<evidence type="ECO:0000313" key="8">
    <source>
        <dbReference type="Proteomes" id="UP000076989"/>
    </source>
</evidence>
<dbReference type="PATRIC" id="fig|1590.143.peg.1838"/>
<evidence type="ECO:0000256" key="3">
    <source>
        <dbReference type="ARBA" id="ARBA00023125"/>
    </source>
</evidence>
<comment type="caution">
    <text evidence="7">The sequence shown here is derived from an EMBL/GenBank/DDBJ whole genome shotgun (WGS) entry which is preliminary data.</text>
</comment>
<dbReference type="InterPro" id="IPR036390">
    <property type="entry name" value="WH_DNA-bd_sf"/>
</dbReference>
<evidence type="ECO:0000313" key="6">
    <source>
        <dbReference type="EMBL" id="KZU03778.1"/>
    </source>
</evidence>
<dbReference type="Proteomes" id="UP000094892">
    <property type="component" value="Unassembled WGS sequence"/>
</dbReference>
<dbReference type="SUPFAM" id="SSF46785">
    <property type="entry name" value="Winged helix' DNA-binding domain"/>
    <property type="match status" value="1"/>
</dbReference>
<evidence type="ECO:0000256" key="1">
    <source>
        <dbReference type="ARBA" id="ARBA00009437"/>
    </source>
</evidence>
<dbReference type="EMBL" id="LUWI01000022">
    <property type="protein sequence ID" value="KZU03778.1"/>
    <property type="molecule type" value="Genomic_DNA"/>
</dbReference>
<dbReference type="Pfam" id="PF00126">
    <property type="entry name" value="HTH_1"/>
    <property type="match status" value="1"/>
</dbReference>
<evidence type="ECO:0000259" key="5">
    <source>
        <dbReference type="PROSITE" id="PS50931"/>
    </source>
</evidence>
<organism evidence="7 9">
    <name type="scientific">Lactiplantibacillus plantarum</name>
    <name type="common">Lactobacillus plantarum</name>
    <dbReference type="NCBI Taxonomy" id="1590"/>
    <lineage>
        <taxon>Bacteria</taxon>
        <taxon>Bacillati</taxon>
        <taxon>Bacillota</taxon>
        <taxon>Bacilli</taxon>
        <taxon>Lactobacillales</taxon>
        <taxon>Lactobacillaceae</taxon>
        <taxon>Lactiplantibacillus</taxon>
    </lineage>
</organism>
<proteinExistence type="inferred from homology"/>